<dbReference type="EMBL" id="MU801893">
    <property type="protein sequence ID" value="KAJ3990007.1"/>
    <property type="molecule type" value="Genomic_DNA"/>
</dbReference>
<evidence type="ECO:0000313" key="3">
    <source>
        <dbReference type="EMBL" id="KAJ3990007.1"/>
    </source>
</evidence>
<keyword evidence="2" id="KW-0812">Transmembrane</keyword>
<evidence type="ECO:0000313" key="4">
    <source>
        <dbReference type="Proteomes" id="UP001163850"/>
    </source>
</evidence>
<evidence type="ECO:0000256" key="2">
    <source>
        <dbReference type="SAM" id="Phobius"/>
    </source>
</evidence>
<dbReference type="AlphaFoldDB" id="A0AA38UWZ0"/>
<evidence type="ECO:0000256" key="1">
    <source>
        <dbReference type="SAM" id="MobiDB-lite"/>
    </source>
</evidence>
<gene>
    <name evidence="3" type="ORF">F5890DRAFT_870719</name>
</gene>
<dbReference type="Proteomes" id="UP001163850">
    <property type="component" value="Unassembled WGS sequence"/>
</dbReference>
<feature type="compositionally biased region" description="Pro residues" evidence="1">
    <location>
        <begin position="98"/>
        <end position="117"/>
    </location>
</feature>
<comment type="caution">
    <text evidence="3">The sequence shown here is derived from an EMBL/GenBank/DDBJ whole genome shotgun (WGS) entry which is preliminary data.</text>
</comment>
<feature type="compositionally biased region" description="Pro residues" evidence="1">
    <location>
        <begin position="174"/>
        <end position="184"/>
    </location>
</feature>
<keyword evidence="2" id="KW-1133">Transmembrane helix</keyword>
<feature type="region of interest" description="Disordered" evidence="1">
    <location>
        <begin position="93"/>
        <end position="205"/>
    </location>
</feature>
<name>A0AA38UWZ0_9AGAR</name>
<feature type="compositionally biased region" description="Basic and acidic residues" evidence="1">
    <location>
        <begin position="137"/>
        <end position="162"/>
    </location>
</feature>
<keyword evidence="2" id="KW-0472">Membrane</keyword>
<sequence>MSLDVLRTHRTTHLALDPMHLYRALIPFVTLALALVANSSPVGYHSMASDTYARDAMSYPADSGSTHNIRDVYPSTHLSEARSSSAETDLFVREAPPNDKPPPYLPPPPYQSSPPPYQSSSHPAVGEHSPPPVDAKFPIDTKVPAKEDEKAPATPGKTDEKAPATPGKAEAKPPLSPVPQPPAPFSNRKTPSKGIFGKMKDKWNKHSPEGKMRFLTAATAVVGTAVIGTGIGVELGLGTKCKRGLDPRACDPPEDWKS</sequence>
<feature type="transmembrane region" description="Helical" evidence="2">
    <location>
        <begin position="20"/>
        <end position="37"/>
    </location>
</feature>
<reference evidence="3" key="1">
    <citation type="submission" date="2022-08" db="EMBL/GenBank/DDBJ databases">
        <authorList>
            <consortium name="DOE Joint Genome Institute"/>
            <person name="Min B."/>
            <person name="Riley R."/>
            <person name="Sierra-Patev S."/>
            <person name="Naranjo-Ortiz M."/>
            <person name="Looney B."/>
            <person name="Konkel Z."/>
            <person name="Slot J.C."/>
            <person name="Sakamoto Y."/>
            <person name="Steenwyk J.L."/>
            <person name="Rokas A."/>
            <person name="Carro J."/>
            <person name="Camarero S."/>
            <person name="Ferreira P."/>
            <person name="Molpeceres G."/>
            <person name="Ruiz-Duenas F.J."/>
            <person name="Serrano A."/>
            <person name="Henrissat B."/>
            <person name="Drula E."/>
            <person name="Hughes K.W."/>
            <person name="Mata J.L."/>
            <person name="Ishikawa N.K."/>
            <person name="Vargas-Isla R."/>
            <person name="Ushijima S."/>
            <person name="Smith C.A."/>
            <person name="Ahrendt S."/>
            <person name="Andreopoulos W."/>
            <person name="He G."/>
            <person name="Labutti K."/>
            <person name="Lipzen A."/>
            <person name="Ng V."/>
            <person name="Sandor L."/>
            <person name="Barry K."/>
            <person name="Martinez A.T."/>
            <person name="Xiao Y."/>
            <person name="Gibbons J.G."/>
            <person name="Terashima K."/>
            <person name="Hibbett D.S."/>
            <person name="Grigoriev I.V."/>
        </authorList>
    </citation>
    <scope>NUCLEOTIDE SEQUENCE</scope>
    <source>
        <strain evidence="3">TFB7829</strain>
    </source>
</reference>
<proteinExistence type="predicted"/>
<protein>
    <submittedName>
        <fullName evidence="3">Uncharacterized protein</fullName>
    </submittedName>
</protein>
<accession>A0AA38UWZ0</accession>
<feature type="transmembrane region" description="Helical" evidence="2">
    <location>
        <begin position="214"/>
        <end position="233"/>
    </location>
</feature>
<organism evidence="3 4">
    <name type="scientific">Lentinula detonsa</name>
    <dbReference type="NCBI Taxonomy" id="2804962"/>
    <lineage>
        <taxon>Eukaryota</taxon>
        <taxon>Fungi</taxon>
        <taxon>Dikarya</taxon>
        <taxon>Basidiomycota</taxon>
        <taxon>Agaricomycotina</taxon>
        <taxon>Agaricomycetes</taxon>
        <taxon>Agaricomycetidae</taxon>
        <taxon>Agaricales</taxon>
        <taxon>Marasmiineae</taxon>
        <taxon>Omphalotaceae</taxon>
        <taxon>Lentinula</taxon>
    </lineage>
</organism>